<sequence length="84" mass="9471">MGIEELVQRKASEKLLNLLVTTLMKVMMAAAQKIDHQKMVSIKKIFDDCEKGKTYDKHQSKRSNETSEVSSLSSLNGEKDVQSL</sequence>
<proteinExistence type="predicted"/>
<evidence type="ECO:0000313" key="2">
    <source>
        <dbReference type="EMBL" id="EFX67677.1"/>
    </source>
</evidence>
<reference evidence="2 3" key="1">
    <citation type="journal article" date="2011" name="Science">
        <title>The ecoresponsive genome of Daphnia pulex.</title>
        <authorList>
            <person name="Colbourne J.K."/>
            <person name="Pfrender M.E."/>
            <person name="Gilbert D."/>
            <person name="Thomas W.K."/>
            <person name="Tucker A."/>
            <person name="Oakley T.H."/>
            <person name="Tokishita S."/>
            <person name="Aerts A."/>
            <person name="Arnold G.J."/>
            <person name="Basu M.K."/>
            <person name="Bauer D.J."/>
            <person name="Caceres C.E."/>
            <person name="Carmel L."/>
            <person name="Casola C."/>
            <person name="Choi J.H."/>
            <person name="Detter J.C."/>
            <person name="Dong Q."/>
            <person name="Dusheyko S."/>
            <person name="Eads B.D."/>
            <person name="Frohlich T."/>
            <person name="Geiler-Samerotte K.A."/>
            <person name="Gerlach D."/>
            <person name="Hatcher P."/>
            <person name="Jogdeo S."/>
            <person name="Krijgsveld J."/>
            <person name="Kriventseva E.V."/>
            <person name="Kultz D."/>
            <person name="Laforsch C."/>
            <person name="Lindquist E."/>
            <person name="Lopez J."/>
            <person name="Manak J.R."/>
            <person name="Muller J."/>
            <person name="Pangilinan J."/>
            <person name="Patwardhan R.P."/>
            <person name="Pitluck S."/>
            <person name="Pritham E.J."/>
            <person name="Rechtsteiner A."/>
            <person name="Rho M."/>
            <person name="Rogozin I.B."/>
            <person name="Sakarya O."/>
            <person name="Salamov A."/>
            <person name="Schaack S."/>
            <person name="Shapiro H."/>
            <person name="Shiga Y."/>
            <person name="Skalitzky C."/>
            <person name="Smith Z."/>
            <person name="Souvorov A."/>
            <person name="Sung W."/>
            <person name="Tang Z."/>
            <person name="Tsuchiya D."/>
            <person name="Tu H."/>
            <person name="Vos H."/>
            <person name="Wang M."/>
            <person name="Wolf Y.I."/>
            <person name="Yamagata H."/>
            <person name="Yamada T."/>
            <person name="Ye Y."/>
            <person name="Shaw J.R."/>
            <person name="Andrews J."/>
            <person name="Crease T.J."/>
            <person name="Tang H."/>
            <person name="Lucas S.M."/>
            <person name="Robertson H.M."/>
            <person name="Bork P."/>
            <person name="Koonin E.V."/>
            <person name="Zdobnov E.M."/>
            <person name="Grigoriev I.V."/>
            <person name="Lynch M."/>
            <person name="Boore J.L."/>
        </authorList>
    </citation>
    <scope>NUCLEOTIDE SEQUENCE [LARGE SCALE GENOMIC DNA]</scope>
</reference>
<name>E9HKQ5_DAPPU</name>
<dbReference type="InParanoid" id="E9HKQ5"/>
<dbReference type="HOGENOM" id="CLU_2529706_0_0_1"/>
<feature type="compositionally biased region" description="Basic and acidic residues" evidence="1">
    <location>
        <begin position="53"/>
        <end position="65"/>
    </location>
</feature>
<organism evidence="2 3">
    <name type="scientific">Daphnia pulex</name>
    <name type="common">Water flea</name>
    <dbReference type="NCBI Taxonomy" id="6669"/>
    <lineage>
        <taxon>Eukaryota</taxon>
        <taxon>Metazoa</taxon>
        <taxon>Ecdysozoa</taxon>
        <taxon>Arthropoda</taxon>
        <taxon>Crustacea</taxon>
        <taxon>Branchiopoda</taxon>
        <taxon>Diplostraca</taxon>
        <taxon>Cladocera</taxon>
        <taxon>Anomopoda</taxon>
        <taxon>Daphniidae</taxon>
        <taxon>Daphnia</taxon>
    </lineage>
</organism>
<dbReference type="AlphaFoldDB" id="E9HKQ5"/>
<gene>
    <name evidence="2" type="ORF">DAPPUDRAFT_330817</name>
</gene>
<evidence type="ECO:0000313" key="3">
    <source>
        <dbReference type="Proteomes" id="UP000000305"/>
    </source>
</evidence>
<dbReference type="EMBL" id="GL732671">
    <property type="protein sequence ID" value="EFX67677.1"/>
    <property type="molecule type" value="Genomic_DNA"/>
</dbReference>
<dbReference type="Proteomes" id="UP000000305">
    <property type="component" value="Unassembled WGS sequence"/>
</dbReference>
<accession>E9HKQ5</accession>
<dbReference type="KEGG" id="dpx:DAPPUDRAFT_330817"/>
<protein>
    <submittedName>
        <fullName evidence="2">Uncharacterized protein</fullName>
    </submittedName>
</protein>
<feature type="region of interest" description="Disordered" evidence="1">
    <location>
        <begin position="53"/>
        <end position="84"/>
    </location>
</feature>
<keyword evidence="3" id="KW-1185">Reference proteome</keyword>
<feature type="compositionally biased region" description="Low complexity" evidence="1">
    <location>
        <begin position="66"/>
        <end position="76"/>
    </location>
</feature>
<evidence type="ECO:0000256" key="1">
    <source>
        <dbReference type="SAM" id="MobiDB-lite"/>
    </source>
</evidence>